<proteinExistence type="predicted"/>
<sequence>MRTAAAACDTLCNPDTQVSAHYLIAEDGCVLNLVPEEMRAWHAGAGQWGDVTDVNSRSIGIELANPGHCPFAASQMDALCDLLDGIRDRWAILPERIIGHSDMAPGRKIDPGARFDWRRLARLGLSVWPSSVADAPSSDMFIPLMRSVGYTADVADEVLLSAFRMRFRPRATGPLCPADMALIADLAERFPVDASPATA</sequence>
<keyword evidence="7" id="KW-1185">Reference proteome</keyword>
<dbReference type="PANTHER" id="PTHR30417:SF1">
    <property type="entry name" value="N-ACETYLMURAMOYL-L-ALANINE AMIDASE AMID"/>
    <property type="match status" value="1"/>
</dbReference>
<evidence type="ECO:0000313" key="7">
    <source>
        <dbReference type="Proteomes" id="UP000183987"/>
    </source>
</evidence>
<dbReference type="Pfam" id="PF01510">
    <property type="entry name" value="Amidase_2"/>
    <property type="match status" value="1"/>
</dbReference>
<dbReference type="GO" id="GO:0009254">
    <property type="term" value="P:peptidoglycan turnover"/>
    <property type="evidence" value="ECO:0007669"/>
    <property type="project" value="TreeGrafter"/>
</dbReference>
<dbReference type="GO" id="GO:0008745">
    <property type="term" value="F:N-acetylmuramoyl-L-alanine amidase activity"/>
    <property type="evidence" value="ECO:0007669"/>
    <property type="project" value="UniProtKB-EC"/>
</dbReference>
<organism evidence="6 7">
    <name type="scientific">Loktanella atrilutea</name>
    <dbReference type="NCBI Taxonomy" id="366533"/>
    <lineage>
        <taxon>Bacteria</taxon>
        <taxon>Pseudomonadati</taxon>
        <taxon>Pseudomonadota</taxon>
        <taxon>Alphaproteobacteria</taxon>
        <taxon>Rhodobacterales</taxon>
        <taxon>Roseobacteraceae</taxon>
        <taxon>Loktanella</taxon>
    </lineage>
</organism>
<keyword evidence="4" id="KW-0961">Cell wall biogenesis/degradation</keyword>
<dbReference type="Proteomes" id="UP000183987">
    <property type="component" value="Unassembled WGS sequence"/>
</dbReference>
<comment type="catalytic activity">
    <reaction evidence="1">
        <text>Hydrolyzes the link between N-acetylmuramoyl residues and L-amino acid residues in certain cell-wall glycopeptides.</text>
        <dbReference type="EC" id="3.5.1.28"/>
    </reaction>
</comment>
<dbReference type="InterPro" id="IPR002502">
    <property type="entry name" value="Amidase_domain"/>
</dbReference>
<dbReference type="GO" id="GO:0019867">
    <property type="term" value="C:outer membrane"/>
    <property type="evidence" value="ECO:0007669"/>
    <property type="project" value="TreeGrafter"/>
</dbReference>
<dbReference type="CDD" id="cd06583">
    <property type="entry name" value="PGRP"/>
    <property type="match status" value="1"/>
</dbReference>
<name>A0A1M5BM85_LOKAT</name>
<dbReference type="AlphaFoldDB" id="A0A1M5BM85"/>
<evidence type="ECO:0000256" key="2">
    <source>
        <dbReference type="ARBA" id="ARBA00011901"/>
    </source>
</evidence>
<accession>A0A1M5BM85</accession>
<dbReference type="EMBL" id="FQUE01000006">
    <property type="protein sequence ID" value="SHF43634.1"/>
    <property type="molecule type" value="Genomic_DNA"/>
</dbReference>
<gene>
    <name evidence="6" type="ORF">SAMN05444339_10679</name>
</gene>
<dbReference type="GO" id="GO:0009253">
    <property type="term" value="P:peptidoglycan catabolic process"/>
    <property type="evidence" value="ECO:0007669"/>
    <property type="project" value="InterPro"/>
</dbReference>
<feature type="domain" description="N-acetylmuramoyl-L-alanine amidase" evidence="5">
    <location>
        <begin position="1"/>
        <end position="112"/>
    </location>
</feature>
<dbReference type="InterPro" id="IPR051206">
    <property type="entry name" value="NAMLAA_amidase_2"/>
</dbReference>
<protein>
    <recommendedName>
        <fullName evidence="2">N-acetylmuramoyl-L-alanine amidase</fullName>
        <ecNumber evidence="2">3.5.1.28</ecNumber>
    </recommendedName>
</protein>
<dbReference type="EC" id="3.5.1.28" evidence="2"/>
<dbReference type="GO" id="GO:0071555">
    <property type="term" value="P:cell wall organization"/>
    <property type="evidence" value="ECO:0007669"/>
    <property type="project" value="UniProtKB-KW"/>
</dbReference>
<reference evidence="7" key="1">
    <citation type="submission" date="2016-11" db="EMBL/GenBank/DDBJ databases">
        <authorList>
            <person name="Varghese N."/>
            <person name="Submissions S."/>
        </authorList>
    </citation>
    <scope>NUCLEOTIDE SEQUENCE [LARGE SCALE GENOMIC DNA]</scope>
    <source>
        <strain evidence="7">DSM 29326</strain>
    </source>
</reference>
<dbReference type="SMART" id="SM00644">
    <property type="entry name" value="Ami_2"/>
    <property type="match status" value="1"/>
</dbReference>
<evidence type="ECO:0000256" key="4">
    <source>
        <dbReference type="ARBA" id="ARBA00023316"/>
    </source>
</evidence>
<dbReference type="PANTHER" id="PTHR30417">
    <property type="entry name" value="N-ACETYLMURAMOYL-L-ALANINE AMIDASE AMID"/>
    <property type="match status" value="1"/>
</dbReference>
<evidence type="ECO:0000256" key="3">
    <source>
        <dbReference type="ARBA" id="ARBA00022801"/>
    </source>
</evidence>
<evidence type="ECO:0000313" key="6">
    <source>
        <dbReference type="EMBL" id="SHF43634.1"/>
    </source>
</evidence>
<evidence type="ECO:0000259" key="5">
    <source>
        <dbReference type="SMART" id="SM00644"/>
    </source>
</evidence>
<dbReference type="Gene3D" id="3.40.80.10">
    <property type="entry name" value="Peptidoglycan recognition protein-like"/>
    <property type="match status" value="1"/>
</dbReference>
<dbReference type="InterPro" id="IPR036505">
    <property type="entry name" value="Amidase/PGRP_sf"/>
</dbReference>
<evidence type="ECO:0000256" key="1">
    <source>
        <dbReference type="ARBA" id="ARBA00001561"/>
    </source>
</evidence>
<dbReference type="SUPFAM" id="SSF55846">
    <property type="entry name" value="N-acetylmuramoyl-L-alanine amidase-like"/>
    <property type="match status" value="1"/>
</dbReference>
<keyword evidence="3" id="KW-0378">Hydrolase</keyword>
<dbReference type="STRING" id="366533.SAMN05444339_10679"/>